<evidence type="ECO:0000313" key="1">
    <source>
        <dbReference type="EMBL" id="SVA46166.1"/>
    </source>
</evidence>
<dbReference type="EMBL" id="UINC01010373">
    <property type="protein sequence ID" value="SVA46166.1"/>
    <property type="molecule type" value="Genomic_DNA"/>
</dbReference>
<gene>
    <name evidence="1" type="ORF">METZ01_LOCUS99020</name>
</gene>
<feature type="non-terminal residue" evidence="1">
    <location>
        <position position="1"/>
    </location>
</feature>
<reference evidence="1" key="1">
    <citation type="submission" date="2018-05" db="EMBL/GenBank/DDBJ databases">
        <authorList>
            <person name="Lanie J.A."/>
            <person name="Ng W.-L."/>
            <person name="Kazmierczak K.M."/>
            <person name="Andrzejewski T.M."/>
            <person name="Davidsen T.M."/>
            <person name="Wayne K.J."/>
            <person name="Tettelin H."/>
            <person name="Glass J.I."/>
            <person name="Rusch D."/>
            <person name="Podicherti R."/>
            <person name="Tsui H.-C.T."/>
            <person name="Winkler M.E."/>
        </authorList>
    </citation>
    <scope>NUCLEOTIDE SEQUENCE</scope>
</reference>
<dbReference type="InterPro" id="IPR021736">
    <property type="entry name" value="DUF3305"/>
</dbReference>
<proteinExistence type="predicted"/>
<evidence type="ECO:0008006" key="2">
    <source>
        <dbReference type="Google" id="ProtNLM"/>
    </source>
</evidence>
<name>A0A381W0T0_9ZZZZ</name>
<dbReference type="AlphaFoldDB" id="A0A381W0T0"/>
<protein>
    <recommendedName>
        <fullName evidence="2">DUF3305 domain-containing protein</fullName>
    </recommendedName>
</protein>
<dbReference type="Pfam" id="PF11749">
    <property type="entry name" value="DUF3305"/>
    <property type="match status" value="1"/>
</dbReference>
<organism evidence="1">
    <name type="scientific">marine metagenome</name>
    <dbReference type="NCBI Taxonomy" id="408172"/>
    <lineage>
        <taxon>unclassified sequences</taxon>
        <taxon>metagenomes</taxon>
        <taxon>ecological metagenomes</taxon>
    </lineage>
</organism>
<sequence>VVVISGNRNADEVELTLINEDDGVSQYLYVGFDIDLFKDDLESYTANLRAHKPSVFVICEHGDEIDEIRPLVVTLSYDEMASYVEVDEPVFDIPIPSDIYHWVESYVLENYRPEERKKRRREKWADEFLKPSLRPLPDG</sequence>
<accession>A0A381W0T0</accession>